<dbReference type="AlphaFoldDB" id="I0KGN3"/>
<keyword evidence="1" id="KW-0732">Signal</keyword>
<dbReference type="Proteomes" id="UP000011058">
    <property type="component" value="Chromosome"/>
</dbReference>
<dbReference type="STRING" id="1166018.FAES_5287"/>
<name>I0KGN3_9BACT</name>
<sequence>MLHTAFRGLLPALATLLGSTLALAQLPAGLPKAPTTMASPTPMTADTAAMAQSPADTAAAKLDAALAARNKGDKAATVSALNAGVAAAEAQAATSKGDFKDKLMSQAGNLKKLIPGVSSGLVGGNVLSKAVSLVKMALGANQISSLLGGGGGLLGSVGALTGGLNLMKGALPAIGGGSAATTGNSLISNALAGVGKLSGVGGAAAEPAVKQQLGGVLNFAKGLL</sequence>
<dbReference type="HOGENOM" id="CLU_1233513_0_0_10"/>
<reference evidence="2 3" key="1">
    <citation type="journal article" date="2012" name="J. Bacteriol.">
        <title>Genome Sequence of Fibrella aestuarina BUZ 2T, a Filamentous Marine Bacterium.</title>
        <authorList>
            <person name="Filippini M."/>
            <person name="Qi W."/>
            <person name="Blom J."/>
            <person name="Goesmann A."/>
            <person name="Smits T.H."/>
            <person name="Bagheri H.C."/>
        </authorList>
    </citation>
    <scope>NUCLEOTIDE SEQUENCE [LARGE SCALE GENOMIC DNA]</scope>
    <source>
        <strain evidence="3">BUZ 2T</strain>
    </source>
</reference>
<dbReference type="EMBL" id="HE796683">
    <property type="protein sequence ID" value="CCH03286.1"/>
    <property type="molecule type" value="Genomic_DNA"/>
</dbReference>
<proteinExistence type="predicted"/>
<protein>
    <submittedName>
        <fullName evidence="2">Uncharacterized protein</fullName>
    </submittedName>
</protein>
<evidence type="ECO:0000313" key="2">
    <source>
        <dbReference type="EMBL" id="CCH03286.1"/>
    </source>
</evidence>
<feature type="chain" id="PRO_5003631578" evidence="1">
    <location>
        <begin position="25"/>
        <end position="224"/>
    </location>
</feature>
<dbReference type="PATRIC" id="fig|1166018.3.peg.2262"/>
<dbReference type="eggNOG" id="ENOG50335H1">
    <property type="taxonomic scope" value="Bacteria"/>
</dbReference>
<feature type="signal peptide" evidence="1">
    <location>
        <begin position="1"/>
        <end position="24"/>
    </location>
</feature>
<dbReference type="RefSeq" id="WP_015334385.1">
    <property type="nucleotide sequence ID" value="NC_020054.1"/>
</dbReference>
<dbReference type="KEGG" id="fae:FAES_5287"/>
<evidence type="ECO:0000313" key="3">
    <source>
        <dbReference type="Proteomes" id="UP000011058"/>
    </source>
</evidence>
<gene>
    <name evidence="2" type="ORF">FAES_5287</name>
</gene>
<organism evidence="2 3">
    <name type="scientific">Fibrella aestuarina BUZ 2</name>
    <dbReference type="NCBI Taxonomy" id="1166018"/>
    <lineage>
        <taxon>Bacteria</taxon>
        <taxon>Pseudomonadati</taxon>
        <taxon>Bacteroidota</taxon>
        <taxon>Cytophagia</taxon>
        <taxon>Cytophagales</taxon>
        <taxon>Spirosomataceae</taxon>
        <taxon>Fibrella</taxon>
    </lineage>
</organism>
<accession>I0KGN3</accession>
<dbReference type="OrthoDB" id="954612at2"/>
<keyword evidence="3" id="KW-1185">Reference proteome</keyword>
<evidence type="ECO:0000256" key="1">
    <source>
        <dbReference type="SAM" id="SignalP"/>
    </source>
</evidence>